<name>A0A8T2Q378_CERRI</name>
<proteinExistence type="predicted"/>
<protein>
    <submittedName>
        <fullName evidence="2">Uncharacterized protein</fullName>
    </submittedName>
</protein>
<evidence type="ECO:0000256" key="1">
    <source>
        <dbReference type="SAM" id="MobiDB-lite"/>
    </source>
</evidence>
<dbReference type="EMBL" id="CM035443">
    <property type="protein sequence ID" value="KAH7278352.1"/>
    <property type="molecule type" value="Genomic_DNA"/>
</dbReference>
<feature type="compositionally biased region" description="Polar residues" evidence="1">
    <location>
        <begin position="497"/>
        <end position="507"/>
    </location>
</feature>
<dbReference type="OrthoDB" id="1913411at2759"/>
<sequence>MDRKKKREKVSANGITLDGSSGQLEDTHGGWQREYEQLGPAKRLTSGATSDSPSTVPPFNLLFAQHPSVPQQSAQTLGPQPAHGLAGTPQQPFQALSGAPQGCPSGLGGWPSGDAFPQNVNVLVHPPFQPGMNESTWPHPPAPGVQALGGRPPPFLFPPPSYAGPWDSVPMWGHYPYPPPFPYLYSGYGGGYMCPLPSIPQAGASHRGIIRPPPGLSQKHMRLWEAQSMENMQLWSTTTQLWAAVTRCDSEIALQRAKIIKLEAELQAMKAHHDGNMPQSDITPLQSCSKRGRRKKTLPVPMVLTVNSSACDGDIPHVPAKRTRVISSKVDTPKIKEMEPEEKDKSNVSMAEPVSKPLADEHDQKSSLTVSSLRAETAPQKHSIRQTLEFQNSTNSSLPINKEDTTFSHINHLNSPFRLNNVTSSKKDSHYQHFVRESTTVSFLKTGSSLDHQNIFTSEMSYVTTPNGGGLCPESTGNIITKDAVVRSQLHAHLNAHTMQPNPNDLSKTWEYAGDDGSDEQDDGCASMQDDDDGDYVDDEDGETVLDDMQHEKAEHFW</sequence>
<dbReference type="AlphaFoldDB" id="A0A8T2Q378"/>
<feature type="region of interest" description="Disordered" evidence="1">
    <location>
        <begin position="355"/>
        <end position="398"/>
    </location>
</feature>
<feature type="compositionally biased region" description="Basic and acidic residues" evidence="1">
    <location>
        <begin position="25"/>
        <end position="36"/>
    </location>
</feature>
<evidence type="ECO:0000313" key="2">
    <source>
        <dbReference type="EMBL" id="KAH7278352.1"/>
    </source>
</evidence>
<dbReference type="EMBL" id="CM035443">
    <property type="protein sequence ID" value="KAH7278354.1"/>
    <property type="molecule type" value="Genomic_DNA"/>
</dbReference>
<reference evidence="2" key="1">
    <citation type="submission" date="2021-08" db="EMBL/GenBank/DDBJ databases">
        <title>WGS assembly of Ceratopteris richardii.</title>
        <authorList>
            <person name="Marchant D.B."/>
            <person name="Chen G."/>
            <person name="Jenkins J."/>
            <person name="Shu S."/>
            <person name="Leebens-Mack J."/>
            <person name="Grimwood J."/>
            <person name="Schmutz J."/>
            <person name="Soltis P."/>
            <person name="Soltis D."/>
            <person name="Chen Z.-H."/>
        </authorList>
    </citation>
    <scope>NUCLEOTIDE SEQUENCE</scope>
    <source>
        <strain evidence="2">Whitten #5841</strain>
        <tissue evidence="2">Leaf</tissue>
    </source>
</reference>
<dbReference type="OMA" id="DHATPYG"/>
<dbReference type="Proteomes" id="UP000825935">
    <property type="component" value="Chromosome 38"/>
</dbReference>
<feature type="compositionally biased region" description="Polar residues" evidence="1">
    <location>
        <begin position="385"/>
        <end position="398"/>
    </location>
</feature>
<keyword evidence="3" id="KW-1185">Reference proteome</keyword>
<evidence type="ECO:0000313" key="3">
    <source>
        <dbReference type="Proteomes" id="UP000825935"/>
    </source>
</evidence>
<accession>A0A8T2Q378</accession>
<feature type="compositionally biased region" description="Polar residues" evidence="1">
    <location>
        <begin position="68"/>
        <end position="78"/>
    </location>
</feature>
<feature type="compositionally biased region" description="Acidic residues" evidence="1">
    <location>
        <begin position="513"/>
        <end position="543"/>
    </location>
</feature>
<gene>
    <name evidence="2" type="ORF">KP509_38G037500</name>
</gene>
<feature type="region of interest" description="Disordered" evidence="1">
    <location>
        <begin position="497"/>
        <end position="543"/>
    </location>
</feature>
<comment type="caution">
    <text evidence="2">The sequence shown here is derived from an EMBL/GenBank/DDBJ whole genome shotgun (WGS) entry which is preliminary data.</text>
</comment>
<feature type="region of interest" description="Disordered" evidence="1">
    <location>
        <begin position="1"/>
        <end position="110"/>
    </location>
</feature>
<organism evidence="2 3">
    <name type="scientific">Ceratopteris richardii</name>
    <name type="common">Triangle waterfern</name>
    <dbReference type="NCBI Taxonomy" id="49495"/>
    <lineage>
        <taxon>Eukaryota</taxon>
        <taxon>Viridiplantae</taxon>
        <taxon>Streptophyta</taxon>
        <taxon>Embryophyta</taxon>
        <taxon>Tracheophyta</taxon>
        <taxon>Polypodiopsida</taxon>
        <taxon>Polypodiidae</taxon>
        <taxon>Polypodiales</taxon>
        <taxon>Pteridineae</taxon>
        <taxon>Pteridaceae</taxon>
        <taxon>Parkerioideae</taxon>
        <taxon>Ceratopteris</taxon>
    </lineage>
</organism>